<evidence type="ECO:0000313" key="2">
    <source>
        <dbReference type="EMBL" id="EWC46088.1"/>
    </source>
</evidence>
<feature type="compositionally biased region" description="Low complexity" evidence="1">
    <location>
        <begin position="639"/>
        <end position="657"/>
    </location>
</feature>
<protein>
    <submittedName>
        <fullName evidence="2">Uncharacterized protein</fullName>
    </submittedName>
</protein>
<dbReference type="EMBL" id="KI966421">
    <property type="protein sequence ID" value="EWC46088.1"/>
    <property type="molecule type" value="Genomic_DNA"/>
</dbReference>
<feature type="compositionally biased region" description="Basic residues" evidence="1">
    <location>
        <begin position="699"/>
        <end position="710"/>
    </location>
</feature>
<organism evidence="2 3">
    <name type="scientific">Drechslerella stenobrocha 248</name>
    <dbReference type="NCBI Taxonomy" id="1043628"/>
    <lineage>
        <taxon>Eukaryota</taxon>
        <taxon>Fungi</taxon>
        <taxon>Dikarya</taxon>
        <taxon>Ascomycota</taxon>
        <taxon>Pezizomycotina</taxon>
        <taxon>Orbiliomycetes</taxon>
        <taxon>Orbiliales</taxon>
        <taxon>Orbiliaceae</taxon>
        <taxon>Drechslerella</taxon>
    </lineage>
</organism>
<keyword evidence="3" id="KW-1185">Reference proteome</keyword>
<dbReference type="HOGENOM" id="CLU_388841_0_0_1"/>
<dbReference type="Proteomes" id="UP000024837">
    <property type="component" value="Unassembled WGS sequence"/>
</dbReference>
<evidence type="ECO:0000256" key="1">
    <source>
        <dbReference type="SAM" id="MobiDB-lite"/>
    </source>
</evidence>
<dbReference type="AlphaFoldDB" id="W7I1J3"/>
<proteinExistence type="predicted"/>
<feature type="region of interest" description="Disordered" evidence="1">
    <location>
        <begin position="638"/>
        <end position="710"/>
    </location>
</feature>
<name>W7I1J3_9PEZI</name>
<evidence type="ECO:0000313" key="3">
    <source>
        <dbReference type="Proteomes" id="UP000024837"/>
    </source>
</evidence>
<accession>W7I1J3</accession>
<reference evidence="2 3" key="1">
    <citation type="submission" date="2013-05" db="EMBL/GenBank/DDBJ databases">
        <title>Drechslerella stenobrocha genome reveals carnivorous origination and mechanical trapping mechanism of predatory fungi.</title>
        <authorList>
            <person name="Liu X."/>
            <person name="Zhang W."/>
            <person name="Liu K."/>
        </authorList>
    </citation>
    <scope>NUCLEOTIDE SEQUENCE [LARGE SCALE GENOMIC DNA]</scope>
    <source>
        <strain evidence="2 3">248</strain>
    </source>
</reference>
<sequence length="710" mass="78723">MRLTPVYLTALTAVGGIPAVSGFGFSIVKTSDPIDHFGTGVSNPQRQVTDRPKQCAFLDTKPSGTRAGITTEATQTWAGITIANPAGDRPVEWLGFWHNRDCSSLPALIIHFYPVRGTAQVFDIRTIERHIKRFNIADYRFTTWGELRNVPDAIKQNVDQGSVALRPGTYQSYTASSPLVDAYFIYDNVIKSRAFPYVDDEQPQGGDGDNKIGYVNVKLNRGQKYLARTKNQPGWPTRGPNAPGTFSNAILIEEGPIIAPDPGTAQGTNARSGEDQIVDTKSPFQGLSVDAMLDMIPKPWSRQQQRQKPQEPGELQIVAEKPLESDEELLIGVGGMGGVDAEVLGIQDDIRRLGVDGMLRQQQELLDAIQANRGVTQTENPEELEARLAELETTADAVAAKIESAGENDAVQDLVDRLALRFEILNLLPAEAEELKAHPAANLPAWQLSKMLREIRTEQAAAALSFDDLSKLLAEEATRHDAVVAEARRLVTEVTKLMTWHANIRQLHLDREAEEAALAESEALARDRDQEQIQAEEPAAQDEELIRGDALIDGEDVIRTELEVTVEPQQPRTEMPVEDPYGNISSDQIIEEEARPNNNPVEIESEALDTMELEQPTVSQETVINNFYDLIQSMWQQAGQPNGPQLDDQPQDDGNPGIQEEEKENPRPVAHPRRGARPALEDIPIIFPQNPQPRDTRNRGGRRPGRYRDY</sequence>
<gene>
    <name evidence="2" type="ORF">DRE_04662</name>
</gene>